<reference evidence="1 2" key="2">
    <citation type="journal article" date="2019" name="G3 (Bethesda)">
        <title>Hybrid Assembly of the Genome of the Entomopathogenic Nematode Steinernema carpocapsae Identifies the X-Chromosome.</title>
        <authorList>
            <person name="Serra L."/>
            <person name="Macchietto M."/>
            <person name="Macias-Munoz A."/>
            <person name="McGill C.J."/>
            <person name="Rodriguez I.M."/>
            <person name="Rodriguez B."/>
            <person name="Murad R."/>
            <person name="Mortazavi A."/>
        </authorList>
    </citation>
    <scope>NUCLEOTIDE SEQUENCE [LARGE SCALE GENOMIC DNA]</scope>
    <source>
        <strain evidence="1 2">ALL</strain>
    </source>
</reference>
<sequence>MFKSKSSLIKILCNRADFNAELPSLPGARETVEAAVIGRFNFSIQAYGAIHSSSDRVQLIYASVHLIVIPN</sequence>
<dbReference type="Proteomes" id="UP000298663">
    <property type="component" value="Unassembled WGS sequence"/>
</dbReference>
<name>A0A4U5MQH5_STECR</name>
<reference evidence="1 2" key="1">
    <citation type="journal article" date="2015" name="Genome Biol.">
        <title>Comparative genomics of Steinernema reveals deeply conserved gene regulatory networks.</title>
        <authorList>
            <person name="Dillman A.R."/>
            <person name="Macchietto M."/>
            <person name="Porter C.F."/>
            <person name="Rogers A."/>
            <person name="Williams B."/>
            <person name="Antoshechkin I."/>
            <person name="Lee M.M."/>
            <person name="Goodwin Z."/>
            <person name="Lu X."/>
            <person name="Lewis E.E."/>
            <person name="Goodrich-Blair H."/>
            <person name="Stock S.P."/>
            <person name="Adams B.J."/>
            <person name="Sternberg P.W."/>
            <person name="Mortazavi A."/>
        </authorList>
    </citation>
    <scope>NUCLEOTIDE SEQUENCE [LARGE SCALE GENOMIC DNA]</scope>
    <source>
        <strain evidence="1 2">ALL</strain>
    </source>
</reference>
<keyword evidence="2" id="KW-1185">Reference proteome</keyword>
<gene>
    <name evidence="1" type="ORF">L596_019422</name>
</gene>
<evidence type="ECO:0000313" key="2">
    <source>
        <dbReference type="Proteomes" id="UP000298663"/>
    </source>
</evidence>
<accession>A0A4U5MQH5</accession>
<dbReference type="AlphaFoldDB" id="A0A4U5MQH5"/>
<proteinExistence type="predicted"/>
<comment type="caution">
    <text evidence="1">The sequence shown here is derived from an EMBL/GenBank/DDBJ whole genome shotgun (WGS) entry which is preliminary data.</text>
</comment>
<organism evidence="1 2">
    <name type="scientific">Steinernema carpocapsae</name>
    <name type="common">Entomopathogenic nematode</name>
    <dbReference type="NCBI Taxonomy" id="34508"/>
    <lineage>
        <taxon>Eukaryota</taxon>
        <taxon>Metazoa</taxon>
        <taxon>Ecdysozoa</taxon>
        <taxon>Nematoda</taxon>
        <taxon>Chromadorea</taxon>
        <taxon>Rhabditida</taxon>
        <taxon>Tylenchina</taxon>
        <taxon>Panagrolaimomorpha</taxon>
        <taxon>Strongyloidoidea</taxon>
        <taxon>Steinernematidae</taxon>
        <taxon>Steinernema</taxon>
    </lineage>
</organism>
<dbReference type="EMBL" id="AZBU02000006">
    <property type="protein sequence ID" value="TKR71890.1"/>
    <property type="molecule type" value="Genomic_DNA"/>
</dbReference>
<protein>
    <submittedName>
        <fullName evidence="1">Uncharacterized protein</fullName>
    </submittedName>
</protein>
<evidence type="ECO:0000313" key="1">
    <source>
        <dbReference type="EMBL" id="TKR71890.1"/>
    </source>
</evidence>